<evidence type="ECO:0000256" key="4">
    <source>
        <dbReference type="PIRSR" id="PIRSR618319-50"/>
    </source>
</evidence>
<reference evidence="5 6" key="1">
    <citation type="submission" date="2017-03" db="EMBL/GenBank/DDBJ databases">
        <title>Genome analysis of Rhizobial strains effectives or ineffectives for nitrogen fixation isolated from bean seeds.</title>
        <authorList>
            <person name="Peralta H."/>
            <person name="Aguilar-Vera A."/>
            <person name="Mora Y."/>
            <person name="Vargas-Lagunas C."/>
            <person name="Girard L."/>
            <person name="Mora J."/>
        </authorList>
    </citation>
    <scope>NUCLEOTIDE SEQUENCE [LARGE SCALE GENOMIC DNA]</scope>
    <source>
        <strain evidence="5 6">CCGM5</strain>
    </source>
</reference>
<evidence type="ECO:0000256" key="2">
    <source>
        <dbReference type="ARBA" id="ARBA00022898"/>
    </source>
</evidence>
<dbReference type="PANTHER" id="PTHR32328:SF0">
    <property type="entry name" value="L-SERYL-TRNA(SEC) SELENIUM TRANSFERASE"/>
    <property type="match status" value="1"/>
</dbReference>
<dbReference type="InterPro" id="IPR015424">
    <property type="entry name" value="PyrdxlP-dep_Trfase"/>
</dbReference>
<dbReference type="InterPro" id="IPR015421">
    <property type="entry name" value="PyrdxlP-dep_Trfase_major"/>
</dbReference>
<dbReference type="InterPro" id="IPR018319">
    <property type="entry name" value="SelA-like"/>
</dbReference>
<dbReference type="SUPFAM" id="SSF53383">
    <property type="entry name" value="PLP-dependent transferases"/>
    <property type="match status" value="1"/>
</dbReference>
<comment type="caution">
    <text evidence="5">The sequence shown here is derived from an EMBL/GenBank/DDBJ whole genome shotgun (WGS) entry which is preliminary data.</text>
</comment>
<dbReference type="PANTHER" id="PTHR32328">
    <property type="entry name" value="L-SERYL-TRNA(SEC) SELENIUM TRANSFERASE"/>
    <property type="match status" value="1"/>
</dbReference>
<feature type="modified residue" description="N6-(pyridoxal phosphate)lysine" evidence="4">
    <location>
        <position position="213"/>
    </location>
</feature>
<evidence type="ECO:0008006" key="7">
    <source>
        <dbReference type="Google" id="ProtNLM"/>
    </source>
</evidence>
<dbReference type="AlphaFoldDB" id="A0A3E1AYH9"/>
<name>A0A3E1AYH9_RHILT</name>
<proteinExistence type="inferred from homology"/>
<comment type="similarity">
    <text evidence="3">Belongs to the SelA family.</text>
</comment>
<evidence type="ECO:0000256" key="3">
    <source>
        <dbReference type="ARBA" id="ARBA00044507"/>
    </source>
</evidence>
<organism evidence="5 6">
    <name type="scientific">Rhizobium leguminosarum bv. trifolii</name>
    <dbReference type="NCBI Taxonomy" id="386"/>
    <lineage>
        <taxon>Bacteria</taxon>
        <taxon>Pseudomonadati</taxon>
        <taxon>Pseudomonadota</taxon>
        <taxon>Alphaproteobacteria</taxon>
        <taxon>Hyphomicrobiales</taxon>
        <taxon>Rhizobiaceae</taxon>
        <taxon>Rhizobium/Agrobacterium group</taxon>
        <taxon>Rhizobium</taxon>
    </lineage>
</organism>
<evidence type="ECO:0000256" key="1">
    <source>
        <dbReference type="ARBA" id="ARBA00001933"/>
    </source>
</evidence>
<dbReference type="RefSeq" id="WP_116276280.1">
    <property type="nucleotide sequence ID" value="NZ_KZ859531.1"/>
</dbReference>
<dbReference type="GO" id="GO:0004125">
    <property type="term" value="F:L-seryl-tRNA(Sec) selenium transferase activity"/>
    <property type="evidence" value="ECO:0007669"/>
    <property type="project" value="TreeGrafter"/>
</dbReference>
<dbReference type="Proteomes" id="UP000256748">
    <property type="component" value="Unassembled WGS sequence"/>
</dbReference>
<evidence type="ECO:0000313" key="6">
    <source>
        <dbReference type="Proteomes" id="UP000256748"/>
    </source>
</evidence>
<accession>A0A3E1AYH9</accession>
<comment type="cofactor">
    <cofactor evidence="1 4">
        <name>pyridoxal 5'-phosphate</name>
        <dbReference type="ChEBI" id="CHEBI:597326"/>
    </cofactor>
</comment>
<dbReference type="Pfam" id="PF03841">
    <property type="entry name" value="SelA"/>
    <property type="match status" value="1"/>
</dbReference>
<gene>
    <name evidence="5" type="ORF">B5K10_30410</name>
</gene>
<dbReference type="Gene3D" id="3.40.640.10">
    <property type="entry name" value="Type I PLP-dependent aspartate aminotransferase-like (Major domain)"/>
    <property type="match status" value="1"/>
</dbReference>
<keyword evidence="2 4" id="KW-0663">Pyridoxal phosphate</keyword>
<evidence type="ECO:0000313" key="5">
    <source>
        <dbReference type="EMBL" id="RFB82030.1"/>
    </source>
</evidence>
<protein>
    <recommendedName>
        <fullName evidence="7">Aminotransferase class V-fold PLP-dependent enzyme</fullName>
    </recommendedName>
</protein>
<dbReference type="EMBL" id="NAOO01000045">
    <property type="protein sequence ID" value="RFB82030.1"/>
    <property type="molecule type" value="Genomic_DNA"/>
</dbReference>
<sequence length="398" mass="43251">MPTDIRPSLGLRPVINVSGTMTSLGASIVVPEAVEAMASILPHFVEINDLQRKASAVIARLTGGEAGFVTASCSAGISLAVAGAITGDNLLAIEKLPDVVPERNEVLVQMGHVVSYGAPVDQAIRLAGGKVVLIGQATSTHRFHMEKAITEKTAAAVYVVSHHVVDYGLLNLKEFVEIAHARGVPVIVDAASEYDLRIFLEQGADIALYSGHKFLGGPTSGIVAGRKELVRHAFLQNMGIGRGMKVGKESIFGVMAALEAWEKRDHARIRERETGYLNLWKRTLDGRPGVTALIEPDPTNNPLERLRLIVDAEQAHITAWDLADALAKGSPPIIVRDHEVEHRYFYLDPCNLHPGQEGIVANRLAEELDKARASNEIIATPIENRSRHRFDGLLRWPD</sequence>